<gene>
    <name evidence="2" type="ORF">C8Z91_33645</name>
</gene>
<sequence length="226" mass="25501">MAQQSAARGGTGTNWLMDPDIPFSRNIILQLLLAIFVVYWIVMAISPTDRTQWLMENLLVVAAFFTLLFTYKAFRFSNLSYLLIFLFLCAHVFAAHYTYQNTPVDQWLKASFHFQRSYFDRVVHFLFGLWLTYCLRELLIRAAGLRNFWSYGIPVMTILGFSALFEIVEMGAAATAGQAGADYLGLQGDVFDTQKDMLMGLIGALVSMGALAIILRKTKHTAPSHS</sequence>
<dbReference type="InterPro" id="IPR014509">
    <property type="entry name" value="YjdF-like"/>
</dbReference>
<feature type="transmembrane region" description="Helical" evidence="1">
    <location>
        <begin position="148"/>
        <end position="168"/>
    </location>
</feature>
<evidence type="ECO:0000313" key="3">
    <source>
        <dbReference type="Proteomes" id="UP000244184"/>
    </source>
</evidence>
<dbReference type="EMBL" id="PYHP01000099">
    <property type="protein sequence ID" value="PUA34819.1"/>
    <property type="molecule type" value="Genomic_DNA"/>
</dbReference>
<feature type="transmembrane region" description="Helical" evidence="1">
    <location>
        <begin position="118"/>
        <end position="136"/>
    </location>
</feature>
<reference evidence="2 3" key="1">
    <citation type="submission" date="2018-03" db="EMBL/GenBank/DDBJ databases">
        <title>Genome sequence of Paenibacillus elgii strain AC13 an antimicrobial compound producing bacteria.</title>
        <authorList>
            <person name="Kurokawa A.S."/>
            <person name="Araujo J.F."/>
            <person name="Costa R.A."/>
            <person name="Ortega D.B."/>
            <person name="Pires A.S."/>
            <person name="Pappas G.J.Jr."/>
            <person name="Franco O.L."/>
            <person name="Barreto C."/>
            <person name="Magalhaes B.S."/>
            <person name="Kruger R.H."/>
        </authorList>
    </citation>
    <scope>NUCLEOTIDE SEQUENCE [LARGE SCALE GENOMIC DNA]</scope>
    <source>
        <strain evidence="2 3">AC13</strain>
    </source>
</reference>
<feature type="transmembrane region" description="Helical" evidence="1">
    <location>
        <begin position="53"/>
        <end position="71"/>
    </location>
</feature>
<proteinExistence type="predicted"/>
<dbReference type="PIRSF" id="PIRSF020606">
    <property type="entry name" value="UCP020606"/>
    <property type="match status" value="1"/>
</dbReference>
<evidence type="ECO:0000313" key="2">
    <source>
        <dbReference type="EMBL" id="PUA34819.1"/>
    </source>
</evidence>
<comment type="caution">
    <text evidence="2">The sequence shown here is derived from an EMBL/GenBank/DDBJ whole genome shotgun (WGS) entry which is preliminary data.</text>
</comment>
<dbReference type="InterPro" id="IPR058534">
    <property type="entry name" value="YjdF"/>
</dbReference>
<keyword evidence="1" id="KW-1133">Transmembrane helix</keyword>
<name>A0A2T6FSD8_9BACL</name>
<protein>
    <submittedName>
        <fullName evidence="2">DUF2238 domain-containing protein</fullName>
    </submittedName>
</protein>
<feature type="transmembrane region" description="Helical" evidence="1">
    <location>
        <begin position="27"/>
        <end position="47"/>
    </location>
</feature>
<keyword evidence="1" id="KW-0812">Transmembrane</keyword>
<evidence type="ECO:0000256" key="1">
    <source>
        <dbReference type="SAM" id="Phobius"/>
    </source>
</evidence>
<feature type="transmembrane region" description="Helical" evidence="1">
    <location>
        <begin position="197"/>
        <end position="215"/>
    </location>
</feature>
<organism evidence="2 3">
    <name type="scientific">Paenibacillus elgii</name>
    <dbReference type="NCBI Taxonomy" id="189691"/>
    <lineage>
        <taxon>Bacteria</taxon>
        <taxon>Bacillati</taxon>
        <taxon>Bacillota</taxon>
        <taxon>Bacilli</taxon>
        <taxon>Bacillales</taxon>
        <taxon>Paenibacillaceae</taxon>
        <taxon>Paenibacillus</taxon>
    </lineage>
</organism>
<dbReference type="Proteomes" id="UP000244184">
    <property type="component" value="Unassembled WGS sequence"/>
</dbReference>
<keyword evidence="1" id="KW-0472">Membrane</keyword>
<dbReference type="AlphaFoldDB" id="A0A2T6FSD8"/>
<dbReference type="RefSeq" id="WP_108535024.1">
    <property type="nucleotide sequence ID" value="NZ_PYHP01000099.1"/>
</dbReference>
<feature type="transmembrane region" description="Helical" evidence="1">
    <location>
        <begin position="78"/>
        <end position="98"/>
    </location>
</feature>
<dbReference type="Pfam" id="PF09997">
    <property type="entry name" value="DUF2238"/>
    <property type="match status" value="1"/>
</dbReference>
<accession>A0A2T6FSD8</accession>